<dbReference type="InterPro" id="IPR050216">
    <property type="entry name" value="LRR_domain-containing"/>
</dbReference>
<reference evidence="5 6" key="1">
    <citation type="submission" date="2019-11" db="EMBL/GenBank/DDBJ databases">
        <authorList>
            <person name="Yang C."/>
            <person name="Li F."/>
        </authorList>
    </citation>
    <scope>NUCLEOTIDE SEQUENCE [LARGE SCALE GENOMIC DNA]</scope>
    <source>
        <strain evidence="5">KB4526</strain>
        <tissue evidence="5">Muscle</tissue>
    </source>
</reference>
<keyword evidence="2" id="KW-0677">Repeat</keyword>
<feature type="non-terminal residue" evidence="5">
    <location>
        <position position="1"/>
    </location>
</feature>
<dbReference type="SMART" id="SM00369">
    <property type="entry name" value="LRR_TYP"/>
    <property type="match status" value="5"/>
</dbReference>
<evidence type="ECO:0000256" key="2">
    <source>
        <dbReference type="ARBA" id="ARBA00022737"/>
    </source>
</evidence>
<evidence type="ECO:0000313" key="6">
    <source>
        <dbReference type="Proteomes" id="UP000475037"/>
    </source>
</evidence>
<feature type="region of interest" description="Disordered" evidence="3">
    <location>
        <begin position="241"/>
        <end position="268"/>
    </location>
</feature>
<dbReference type="GO" id="GO:0005737">
    <property type="term" value="C:cytoplasm"/>
    <property type="evidence" value="ECO:0007669"/>
    <property type="project" value="TreeGrafter"/>
</dbReference>
<feature type="compositionally biased region" description="Basic and acidic residues" evidence="3">
    <location>
        <begin position="7"/>
        <end position="24"/>
    </location>
</feature>
<evidence type="ECO:0000259" key="4">
    <source>
        <dbReference type="Pfam" id="PF23598"/>
    </source>
</evidence>
<dbReference type="Gene3D" id="3.80.10.10">
    <property type="entry name" value="Ribonuclease Inhibitor"/>
    <property type="match status" value="2"/>
</dbReference>
<dbReference type="FunFam" id="3.80.10.10:FF:000034">
    <property type="entry name" value="Ras suppressor protein 1"/>
    <property type="match status" value="1"/>
</dbReference>
<sequence length="268" mass="30315">MSKSLKKLVEESREKNQPEVDMSDRGISNMLDVNGLFSLSHITQLVLSHNKLTTVPPNIAELKNLEVLNFFNDQIEELPTQISSLQKLKHLNLGFSSGHLEVRGFEPCIGLCVDSSEPGACFRFSTLRALYLSDNDFEILPPDIGKLTKLQILSLRDNDLISLPKEIGELTQLKELHIQGNRLTVLPPELGNLDLTGQKQVFKAENNPWVTPIADQFQLGVSHVFEYIRSETYKYLYGRHMQANPEPPKKNNDKSKKISRKPPTAKNK</sequence>
<feature type="non-terminal residue" evidence="5">
    <location>
        <position position="268"/>
    </location>
</feature>
<dbReference type="InterPro" id="IPR032675">
    <property type="entry name" value="LRR_dom_sf"/>
</dbReference>
<protein>
    <submittedName>
        <fullName evidence="5">CUBN protein</fullName>
    </submittedName>
</protein>
<dbReference type="PANTHER" id="PTHR48051">
    <property type="match status" value="1"/>
</dbReference>
<feature type="compositionally biased region" description="Basic and acidic residues" evidence="3">
    <location>
        <begin position="247"/>
        <end position="256"/>
    </location>
</feature>
<dbReference type="Pfam" id="PF23598">
    <property type="entry name" value="LRR_14"/>
    <property type="match status" value="1"/>
</dbReference>
<feature type="domain" description="Disease resistance R13L4/SHOC-2-like LRR" evidence="4">
    <location>
        <begin position="124"/>
        <end position="194"/>
    </location>
</feature>
<dbReference type="EMBL" id="VOAJ01004621">
    <property type="protein sequence ID" value="KAF0877019.1"/>
    <property type="molecule type" value="Genomic_DNA"/>
</dbReference>
<accession>A0A6G1AMH4</accession>
<dbReference type="InterPro" id="IPR003591">
    <property type="entry name" value="Leu-rich_rpt_typical-subtyp"/>
</dbReference>
<gene>
    <name evidence="5" type="primary">Cubn_0</name>
    <name evidence="5" type="ORF">FOF47_R00629</name>
</gene>
<evidence type="ECO:0000313" key="5">
    <source>
        <dbReference type="EMBL" id="KAF0877019.1"/>
    </source>
</evidence>
<evidence type="ECO:0000256" key="1">
    <source>
        <dbReference type="ARBA" id="ARBA00022614"/>
    </source>
</evidence>
<comment type="caution">
    <text evidence="5">The sequence shown here is derived from an EMBL/GenBank/DDBJ whole genome shotgun (WGS) entry which is preliminary data.</text>
</comment>
<dbReference type="Proteomes" id="UP000475037">
    <property type="component" value="Unassembled WGS sequence"/>
</dbReference>
<dbReference type="SUPFAM" id="SSF52058">
    <property type="entry name" value="L domain-like"/>
    <property type="match status" value="1"/>
</dbReference>
<proteinExistence type="predicted"/>
<dbReference type="AlphaFoldDB" id="A0A6G1AMH4"/>
<dbReference type="PANTHER" id="PTHR48051:SF1">
    <property type="entry name" value="RAS SUPPRESSOR PROTEIN 1"/>
    <property type="match status" value="1"/>
</dbReference>
<organism evidence="5 6">
    <name type="scientific">Crocuta crocuta</name>
    <name type="common">Spotted hyena</name>
    <dbReference type="NCBI Taxonomy" id="9678"/>
    <lineage>
        <taxon>Eukaryota</taxon>
        <taxon>Metazoa</taxon>
        <taxon>Chordata</taxon>
        <taxon>Craniata</taxon>
        <taxon>Vertebrata</taxon>
        <taxon>Euteleostomi</taxon>
        <taxon>Mammalia</taxon>
        <taxon>Eutheria</taxon>
        <taxon>Laurasiatheria</taxon>
        <taxon>Carnivora</taxon>
        <taxon>Feliformia</taxon>
        <taxon>Hyaenidae</taxon>
        <taxon>Crocuta</taxon>
    </lineage>
</organism>
<dbReference type="InterPro" id="IPR001611">
    <property type="entry name" value="Leu-rich_rpt"/>
</dbReference>
<dbReference type="InterPro" id="IPR055414">
    <property type="entry name" value="LRR_R13L4/SHOC2-like"/>
</dbReference>
<name>A0A6G1AMH4_CROCR</name>
<keyword evidence="1" id="KW-0433">Leucine-rich repeat</keyword>
<keyword evidence="6" id="KW-1185">Reference proteome</keyword>
<feature type="region of interest" description="Disordered" evidence="3">
    <location>
        <begin position="1"/>
        <end position="24"/>
    </location>
</feature>
<dbReference type="Pfam" id="PF00560">
    <property type="entry name" value="LRR_1"/>
    <property type="match status" value="1"/>
</dbReference>
<evidence type="ECO:0000256" key="3">
    <source>
        <dbReference type="SAM" id="MobiDB-lite"/>
    </source>
</evidence>